<evidence type="ECO:0000313" key="2">
    <source>
        <dbReference type="EMBL" id="TPX42910.1"/>
    </source>
</evidence>
<dbReference type="GO" id="GO:0070181">
    <property type="term" value="F:small ribosomal subunit rRNA binding"/>
    <property type="evidence" value="ECO:0007669"/>
    <property type="project" value="TreeGrafter"/>
</dbReference>
<dbReference type="EMBL" id="QEAN01000068">
    <property type="protein sequence ID" value="TPX50382.1"/>
    <property type="molecule type" value="Genomic_DNA"/>
</dbReference>
<dbReference type="VEuPathDB" id="FungiDB:SeMB42_g02282"/>
<evidence type="ECO:0000256" key="1">
    <source>
        <dbReference type="ARBA" id="ARBA00009512"/>
    </source>
</evidence>
<dbReference type="EMBL" id="QEAM01000247">
    <property type="protein sequence ID" value="TPX42910.1"/>
    <property type="molecule type" value="Genomic_DNA"/>
</dbReference>
<proteinExistence type="inferred from homology"/>
<dbReference type="CDD" id="cd15465">
    <property type="entry name" value="bS6_mito"/>
    <property type="match status" value="1"/>
</dbReference>
<organism evidence="2 5">
    <name type="scientific">Synchytrium endobioticum</name>
    <dbReference type="NCBI Taxonomy" id="286115"/>
    <lineage>
        <taxon>Eukaryota</taxon>
        <taxon>Fungi</taxon>
        <taxon>Fungi incertae sedis</taxon>
        <taxon>Chytridiomycota</taxon>
        <taxon>Chytridiomycota incertae sedis</taxon>
        <taxon>Chytridiomycetes</taxon>
        <taxon>Synchytriales</taxon>
        <taxon>Synchytriaceae</taxon>
        <taxon>Synchytrium</taxon>
    </lineage>
</organism>
<dbReference type="GO" id="GO:0005763">
    <property type="term" value="C:mitochondrial small ribosomal subunit"/>
    <property type="evidence" value="ECO:0007669"/>
    <property type="project" value="TreeGrafter"/>
</dbReference>
<dbReference type="PANTHER" id="PTHR21011">
    <property type="entry name" value="MITOCHONDRIAL 28S RIBOSOMAL PROTEIN S6"/>
    <property type="match status" value="1"/>
</dbReference>
<evidence type="ECO:0000313" key="5">
    <source>
        <dbReference type="Proteomes" id="UP000320475"/>
    </source>
</evidence>
<dbReference type="Pfam" id="PF01250">
    <property type="entry name" value="Ribosomal_S6"/>
    <property type="match status" value="1"/>
</dbReference>
<comment type="similarity">
    <text evidence="1">Belongs to the bacterial ribosomal protein bS6 family.</text>
</comment>
<dbReference type="GO" id="GO:0006412">
    <property type="term" value="P:translation"/>
    <property type="evidence" value="ECO:0007669"/>
    <property type="project" value="InterPro"/>
</dbReference>
<dbReference type="PANTHER" id="PTHR21011:SF1">
    <property type="entry name" value="SMALL RIBOSOMAL SUBUNIT PROTEIN BS6M"/>
    <property type="match status" value="1"/>
</dbReference>
<dbReference type="AlphaFoldDB" id="A0A507CVI4"/>
<dbReference type="Proteomes" id="UP000317494">
    <property type="component" value="Unassembled WGS sequence"/>
</dbReference>
<evidence type="ECO:0008006" key="6">
    <source>
        <dbReference type="Google" id="ProtNLM"/>
    </source>
</evidence>
<dbReference type="Proteomes" id="UP000320475">
    <property type="component" value="Unassembled WGS sequence"/>
</dbReference>
<dbReference type="Gene3D" id="3.30.70.60">
    <property type="match status" value="1"/>
</dbReference>
<reference evidence="4 5" key="1">
    <citation type="journal article" date="2019" name="Sci. Rep.">
        <title>Comparative genomics of chytrid fungi reveal insights into the obligate biotrophic and pathogenic lifestyle of Synchytrium endobioticum.</title>
        <authorList>
            <person name="van de Vossenberg B.T.L.H."/>
            <person name="Warris S."/>
            <person name="Nguyen H.D.T."/>
            <person name="van Gent-Pelzer M.P.E."/>
            <person name="Joly D.L."/>
            <person name="van de Geest H.C."/>
            <person name="Bonants P.J.M."/>
            <person name="Smith D.S."/>
            <person name="Levesque C.A."/>
            <person name="van der Lee T.A.J."/>
        </authorList>
    </citation>
    <scope>NUCLEOTIDE SEQUENCE [LARGE SCALE GENOMIC DNA]</scope>
    <source>
        <strain evidence="2 5">LEV6574</strain>
        <strain evidence="3 4">MB42</strain>
    </source>
</reference>
<protein>
    <recommendedName>
        <fullName evidence="6">Ribosomal protein S6</fullName>
    </recommendedName>
</protein>
<dbReference type="InterPro" id="IPR035980">
    <property type="entry name" value="Ribosomal_bS6_sf"/>
</dbReference>
<dbReference type="STRING" id="286115.A0A507CVI4"/>
<dbReference type="SUPFAM" id="SSF54995">
    <property type="entry name" value="Ribosomal protein S6"/>
    <property type="match status" value="1"/>
</dbReference>
<accession>A0A507CVI4</accession>
<name>A0A507CVI4_9FUNG</name>
<keyword evidence="4" id="KW-1185">Reference proteome</keyword>
<dbReference type="InterPro" id="IPR000529">
    <property type="entry name" value="Ribosomal_bS6"/>
</dbReference>
<comment type="caution">
    <text evidence="2">The sequence shown here is derived from an EMBL/GenBank/DDBJ whole genome shotgun (WGS) entry which is preliminary data.</text>
</comment>
<evidence type="ECO:0000313" key="3">
    <source>
        <dbReference type="EMBL" id="TPX50382.1"/>
    </source>
</evidence>
<evidence type="ECO:0000313" key="4">
    <source>
        <dbReference type="Proteomes" id="UP000317494"/>
    </source>
</evidence>
<dbReference type="InterPro" id="IPR014717">
    <property type="entry name" value="Transl_elong_EF1B/ribsomal_bS6"/>
</dbReference>
<dbReference type="GO" id="GO:0003735">
    <property type="term" value="F:structural constituent of ribosome"/>
    <property type="evidence" value="ECO:0007669"/>
    <property type="project" value="InterPro"/>
</dbReference>
<sequence length="130" mass="14725">MPLYELVCIVRAHPQILSRTVGYTSAISNVDYDQKTKSLMKMAALHILDGNGVVRKLTHSSHTVLPYRMKKYREIHATGSYVTMVFDAHPSMMETLKRAVEFEEHVIRHTVVKLGDSVKYNTPVKPEAVA</sequence>
<dbReference type="OrthoDB" id="10259681at2759"/>
<gene>
    <name evidence="2" type="ORF">SeLEV6574_g05345</name>
    <name evidence="3" type="ORF">SeMB42_g02282</name>
</gene>